<dbReference type="GO" id="GO:0005524">
    <property type="term" value="F:ATP binding"/>
    <property type="evidence" value="ECO:0007669"/>
    <property type="project" value="UniProtKB-KW"/>
</dbReference>
<dbReference type="AlphaFoldDB" id="A0A6A0BC52"/>
<dbReference type="Gene3D" id="3.40.50.300">
    <property type="entry name" value="P-loop containing nucleotide triphosphate hydrolases"/>
    <property type="match status" value="2"/>
</dbReference>
<reference evidence="6 7" key="1">
    <citation type="submission" date="2020-02" db="EMBL/GenBank/DDBJ databases">
        <title>Draft genome sequence of Lactococcus sp. Hs30E4-3.</title>
        <authorList>
            <person name="Noda S."/>
            <person name="Yuki M."/>
            <person name="Ohkuma M."/>
        </authorList>
    </citation>
    <scope>NUCLEOTIDE SEQUENCE [LARGE SCALE GENOMIC DNA]</scope>
    <source>
        <strain evidence="6 7">Hs30E4-3</strain>
    </source>
</reference>
<dbReference type="GO" id="GO:0016887">
    <property type="term" value="F:ATP hydrolysis activity"/>
    <property type="evidence" value="ECO:0007669"/>
    <property type="project" value="InterPro"/>
</dbReference>
<dbReference type="Pfam" id="PF00005">
    <property type="entry name" value="ABC_tran"/>
    <property type="match status" value="2"/>
</dbReference>
<organism evidence="6 7">
    <name type="scientific">Pseudolactococcus hodotermopsidis</name>
    <dbReference type="NCBI Taxonomy" id="2709157"/>
    <lineage>
        <taxon>Bacteria</taxon>
        <taxon>Bacillati</taxon>
        <taxon>Bacillota</taxon>
        <taxon>Bacilli</taxon>
        <taxon>Lactobacillales</taxon>
        <taxon>Streptococcaceae</taxon>
        <taxon>Pseudolactococcus</taxon>
    </lineage>
</organism>
<keyword evidence="4" id="KW-0067">ATP-binding</keyword>
<feature type="domain" description="AAA+ ATPase" evidence="5">
    <location>
        <begin position="16"/>
        <end position="176"/>
    </location>
</feature>
<dbReference type="InterPro" id="IPR003439">
    <property type="entry name" value="ABC_transporter-like_ATP-bd"/>
</dbReference>
<evidence type="ECO:0000313" key="7">
    <source>
        <dbReference type="Proteomes" id="UP000480303"/>
    </source>
</evidence>
<dbReference type="InterPro" id="IPR027417">
    <property type="entry name" value="P-loop_NTPase"/>
</dbReference>
<evidence type="ECO:0000256" key="3">
    <source>
        <dbReference type="ARBA" id="ARBA00022741"/>
    </source>
</evidence>
<evidence type="ECO:0000256" key="4">
    <source>
        <dbReference type="ARBA" id="ARBA00022840"/>
    </source>
</evidence>
<comment type="caution">
    <text evidence="6">The sequence shown here is derived from an EMBL/GenBank/DDBJ whole genome shotgun (WGS) entry which is preliminary data.</text>
</comment>
<name>A0A6A0BC52_9LACT</name>
<evidence type="ECO:0000259" key="5">
    <source>
        <dbReference type="SMART" id="SM00382"/>
    </source>
</evidence>
<sequence length="357" mass="40654">MKKILDLEPHHCQIHEGESLLIKGAIACGKTKLLLEIAEKLPKNQFDFLFQDIDDNFVTGTVAENLAFNLENDAVAHDKMVAMVQATAEKFELTDFLTKDVREIPTRQKQILALAQILIQPTDILLLDEPLLLPYNFDDETTAYTGTLIVTGNFDERLFDHVIHLTDESTEIPNVKLTRKINPHKKILSVHNLIEDLSFVIYEGEKVALSIESDVPLADMLTGFLPTTSGEVYFYYEAIGNMEMKRLARRIGYVMANPADMIFVNRVSEYHIPDDLLTLCGLETLKNKKISELTFRQKRLFTIATILMLKTPIVIFDQPDFAYFPEILAYLDQKGVSIIALTENAKIIDLMDRQEVF</sequence>
<dbReference type="GO" id="GO:0042626">
    <property type="term" value="F:ATPase-coupled transmembrane transporter activity"/>
    <property type="evidence" value="ECO:0007669"/>
    <property type="project" value="TreeGrafter"/>
</dbReference>
<keyword evidence="7" id="KW-1185">Reference proteome</keyword>
<dbReference type="InterPro" id="IPR003593">
    <property type="entry name" value="AAA+_ATPase"/>
</dbReference>
<dbReference type="Proteomes" id="UP000480303">
    <property type="component" value="Unassembled WGS sequence"/>
</dbReference>
<evidence type="ECO:0000313" key="6">
    <source>
        <dbReference type="EMBL" id="GFH42263.1"/>
    </source>
</evidence>
<gene>
    <name evidence="6" type="ORF">Hs30E_08140</name>
</gene>
<dbReference type="SUPFAM" id="SSF52540">
    <property type="entry name" value="P-loop containing nucleoside triphosphate hydrolases"/>
    <property type="match status" value="2"/>
</dbReference>
<evidence type="ECO:0000256" key="1">
    <source>
        <dbReference type="ARBA" id="ARBA00005417"/>
    </source>
</evidence>
<protein>
    <recommendedName>
        <fullName evidence="5">AAA+ ATPase domain-containing protein</fullName>
    </recommendedName>
</protein>
<dbReference type="EMBL" id="BLLI01000017">
    <property type="protein sequence ID" value="GFH42263.1"/>
    <property type="molecule type" value="Genomic_DNA"/>
</dbReference>
<keyword evidence="3" id="KW-0547">Nucleotide-binding</keyword>
<dbReference type="InterPro" id="IPR050095">
    <property type="entry name" value="ECF_ABC_transporter_ATP-bd"/>
</dbReference>
<keyword evidence="2" id="KW-0813">Transport</keyword>
<proteinExistence type="inferred from homology"/>
<dbReference type="SMART" id="SM00382">
    <property type="entry name" value="AAA"/>
    <property type="match status" value="1"/>
</dbReference>
<dbReference type="PANTHER" id="PTHR43553">
    <property type="entry name" value="HEAVY METAL TRANSPORTER"/>
    <property type="match status" value="1"/>
</dbReference>
<evidence type="ECO:0000256" key="2">
    <source>
        <dbReference type="ARBA" id="ARBA00022448"/>
    </source>
</evidence>
<comment type="similarity">
    <text evidence="1">Belongs to the ABC transporter superfamily.</text>
</comment>
<accession>A0A6A0BC52</accession>
<dbReference type="GO" id="GO:0043190">
    <property type="term" value="C:ATP-binding cassette (ABC) transporter complex"/>
    <property type="evidence" value="ECO:0007669"/>
    <property type="project" value="TreeGrafter"/>
</dbReference>